<dbReference type="EMBL" id="SRHE01000705">
    <property type="protein sequence ID" value="TWW08363.1"/>
    <property type="molecule type" value="Genomic_DNA"/>
</dbReference>
<sequence length="64" mass="7348">GPYDWRNSPALLQEKPKGVITKILAAHAQAEEVNWYVVAPIYLQLQESFSERVANMHQLMELPK</sequence>
<keyword evidence="2" id="KW-1185">Reference proteome</keyword>
<proteinExistence type="predicted"/>
<organism evidence="1 2">
    <name type="scientific">Planctomyces bekefii</name>
    <dbReference type="NCBI Taxonomy" id="1653850"/>
    <lineage>
        <taxon>Bacteria</taxon>
        <taxon>Pseudomonadati</taxon>
        <taxon>Planctomycetota</taxon>
        <taxon>Planctomycetia</taxon>
        <taxon>Planctomycetales</taxon>
        <taxon>Planctomycetaceae</taxon>
        <taxon>Planctomyces</taxon>
    </lineage>
</organism>
<feature type="non-terminal residue" evidence="1">
    <location>
        <position position="1"/>
    </location>
</feature>
<accession>A0A5C6M2H6</accession>
<reference evidence="1 2" key="2">
    <citation type="submission" date="2019-08" db="EMBL/GenBank/DDBJ databases">
        <authorList>
            <person name="Henke P."/>
        </authorList>
    </citation>
    <scope>NUCLEOTIDE SEQUENCE [LARGE SCALE GENOMIC DNA]</scope>
    <source>
        <strain evidence="1">Phe10_nw2017</strain>
    </source>
</reference>
<gene>
    <name evidence="1" type="ORF">E3A20_25090</name>
</gene>
<reference evidence="1 2" key="1">
    <citation type="submission" date="2019-08" db="EMBL/GenBank/DDBJ databases">
        <title>100 year-old enigma solved: identification of Planctomyces bekefii, the type genus and species of the phylum Planctomycetes.</title>
        <authorList>
            <person name="Svetlana D.N."/>
            <person name="Overmann J."/>
        </authorList>
    </citation>
    <scope>NUCLEOTIDE SEQUENCE [LARGE SCALE GENOMIC DNA]</scope>
    <source>
        <strain evidence="1">Phe10_nw2017</strain>
    </source>
</reference>
<protein>
    <submittedName>
        <fullName evidence="1">Uncharacterized protein</fullName>
    </submittedName>
</protein>
<comment type="caution">
    <text evidence="1">The sequence shown here is derived from an EMBL/GenBank/DDBJ whole genome shotgun (WGS) entry which is preliminary data.</text>
</comment>
<dbReference type="Proteomes" id="UP000321083">
    <property type="component" value="Unassembled WGS sequence"/>
</dbReference>
<name>A0A5C6M2H6_9PLAN</name>
<evidence type="ECO:0000313" key="1">
    <source>
        <dbReference type="EMBL" id="TWW08363.1"/>
    </source>
</evidence>
<dbReference type="AlphaFoldDB" id="A0A5C6M2H6"/>
<evidence type="ECO:0000313" key="2">
    <source>
        <dbReference type="Proteomes" id="UP000321083"/>
    </source>
</evidence>